<organism evidence="5 6">
    <name type="scientific">Duganella flavida</name>
    <dbReference type="NCBI Taxonomy" id="2692175"/>
    <lineage>
        <taxon>Bacteria</taxon>
        <taxon>Pseudomonadati</taxon>
        <taxon>Pseudomonadota</taxon>
        <taxon>Betaproteobacteria</taxon>
        <taxon>Burkholderiales</taxon>
        <taxon>Oxalobacteraceae</taxon>
        <taxon>Telluria group</taxon>
        <taxon>Duganella</taxon>
    </lineage>
</organism>
<dbReference type="InterPro" id="IPR052028">
    <property type="entry name" value="HipA_Ser/Thr_kinase"/>
</dbReference>
<dbReference type="RefSeq" id="WP_161005677.1">
    <property type="nucleotide sequence ID" value="NZ_WWCN01000003.1"/>
</dbReference>
<dbReference type="Pfam" id="PF07804">
    <property type="entry name" value="HipA_C"/>
    <property type="match status" value="1"/>
</dbReference>
<dbReference type="EMBL" id="WWCN01000003">
    <property type="protein sequence ID" value="MYM22161.1"/>
    <property type="molecule type" value="Genomic_DNA"/>
</dbReference>
<dbReference type="InterPro" id="IPR012893">
    <property type="entry name" value="HipA-like_C"/>
</dbReference>
<evidence type="ECO:0000256" key="3">
    <source>
        <dbReference type="ARBA" id="ARBA00022777"/>
    </source>
</evidence>
<name>A0A6L8KCJ8_9BURK</name>
<dbReference type="PANTHER" id="PTHR37419">
    <property type="entry name" value="SERINE/THREONINE-PROTEIN KINASE TOXIN HIPA"/>
    <property type="match status" value="1"/>
</dbReference>
<evidence type="ECO:0000313" key="5">
    <source>
        <dbReference type="EMBL" id="MYM22161.1"/>
    </source>
</evidence>
<dbReference type="GO" id="GO:0005829">
    <property type="term" value="C:cytosol"/>
    <property type="evidence" value="ECO:0007669"/>
    <property type="project" value="TreeGrafter"/>
</dbReference>
<dbReference type="GO" id="GO:0004674">
    <property type="term" value="F:protein serine/threonine kinase activity"/>
    <property type="evidence" value="ECO:0007669"/>
    <property type="project" value="TreeGrafter"/>
</dbReference>
<comment type="similarity">
    <text evidence="1">Belongs to the HipA Ser/Thr kinase family.</text>
</comment>
<proteinExistence type="inferred from homology"/>
<protein>
    <submittedName>
        <fullName evidence="5">Type II toxin-antitoxin system HipA family toxin YjjJ</fullName>
    </submittedName>
</protein>
<evidence type="ECO:0000256" key="1">
    <source>
        <dbReference type="ARBA" id="ARBA00010164"/>
    </source>
</evidence>
<keyword evidence="6" id="KW-1185">Reference proteome</keyword>
<feature type="domain" description="HipA-like C-terminal" evidence="4">
    <location>
        <begin position="210"/>
        <end position="382"/>
    </location>
</feature>
<dbReference type="NCBIfam" id="NF007297">
    <property type="entry name" value="PRK09775.1"/>
    <property type="match status" value="1"/>
</dbReference>
<dbReference type="AlphaFoldDB" id="A0A6L8KCJ8"/>
<keyword evidence="2" id="KW-0808">Transferase</keyword>
<gene>
    <name evidence="5" type="primary">yjjJ</name>
    <name evidence="5" type="ORF">GTP46_05825</name>
</gene>
<evidence type="ECO:0000313" key="6">
    <source>
        <dbReference type="Proteomes" id="UP000479335"/>
    </source>
</evidence>
<dbReference type="PANTHER" id="PTHR37419:SF8">
    <property type="entry name" value="TOXIN YJJJ"/>
    <property type="match status" value="1"/>
</dbReference>
<reference evidence="5 6" key="1">
    <citation type="submission" date="2019-12" db="EMBL/GenBank/DDBJ databases">
        <title>Novel species isolated from a subtropical stream in China.</title>
        <authorList>
            <person name="Lu H."/>
        </authorList>
    </citation>
    <scope>NUCLEOTIDE SEQUENCE [LARGE SCALE GENOMIC DNA]</scope>
    <source>
        <strain evidence="5 6">FT135W</strain>
    </source>
</reference>
<evidence type="ECO:0000259" key="4">
    <source>
        <dbReference type="Pfam" id="PF07804"/>
    </source>
</evidence>
<dbReference type="Proteomes" id="UP000479335">
    <property type="component" value="Unassembled WGS sequence"/>
</dbReference>
<evidence type="ECO:0000256" key="2">
    <source>
        <dbReference type="ARBA" id="ARBA00022679"/>
    </source>
</evidence>
<keyword evidence="3" id="KW-0418">Kinase</keyword>
<sequence length="449" mass="50249">MRKTSNADKLDLLLKQGPEKAAFFLKELDVSKSTFSRLWTSIRGGVVLGAGKARQYASRRHVSGVDAPIPVFRVSAEGRVDPIGYLDVLQGEFYAMTSMAGTRYEVYKGTPFFFRDLRPQGFLGRMAPGKHRDLDLQNNILRWTDEQVLQYISKRSENAVGDLILGNESYARYINSIATEEASIIADENRALRYPVLAQNSMQGEAPAASAGGEQPKFTAVIRRQGTEDLVEHVIVKFSPKTSTPSGRRWGDLLICEHLALAVLARNGIAAAQTSILELDERVFLEVVRFDRAGLRGRCPMASFSALDGDLGMMDQNWTAVARELGRMGELPDEDIVTVEILDLFGSLIGNTDKHHGNIAVAWTLEKKHRLLDAYDMLPMLYRPNSDGEIVDRVWTPAYLRHLELKHLPLCYGIAIQFWSNVLKDSRISDEFKGIAYRHLEAMKPFTSG</sequence>
<comment type="caution">
    <text evidence="5">The sequence shown here is derived from an EMBL/GenBank/DDBJ whole genome shotgun (WGS) entry which is preliminary data.</text>
</comment>
<accession>A0A6L8KCJ8</accession>